<keyword evidence="2" id="KW-1185">Reference proteome</keyword>
<reference evidence="1 2" key="1">
    <citation type="submission" date="2019-06" db="EMBL/GenBank/DDBJ databases">
        <title>Echinicola alkalisoli sp. nov. isolated from saline soil.</title>
        <authorList>
            <person name="Sun J.-Q."/>
            <person name="Xu L."/>
        </authorList>
    </citation>
    <scope>NUCLEOTIDE SEQUENCE [LARGE SCALE GENOMIC DNA]</scope>
    <source>
        <strain evidence="1 2">LN3S3</strain>
    </source>
</reference>
<protein>
    <submittedName>
        <fullName evidence="1">Uncharacterized protein</fullName>
    </submittedName>
</protein>
<dbReference type="OrthoDB" id="839097at2"/>
<dbReference type="KEGG" id="echi:FKX85_19600"/>
<organism evidence="1 2">
    <name type="scientific">Echinicola soli</name>
    <dbReference type="NCBI Taxonomy" id="2591634"/>
    <lineage>
        <taxon>Bacteria</taxon>
        <taxon>Pseudomonadati</taxon>
        <taxon>Bacteroidota</taxon>
        <taxon>Cytophagia</taxon>
        <taxon>Cytophagales</taxon>
        <taxon>Cyclobacteriaceae</taxon>
        <taxon>Echinicola</taxon>
    </lineage>
</organism>
<dbReference type="EMBL" id="CP041253">
    <property type="protein sequence ID" value="QDH81115.1"/>
    <property type="molecule type" value="Genomic_DNA"/>
</dbReference>
<accession>A0A514CMR7</accession>
<dbReference type="AlphaFoldDB" id="A0A514CMR7"/>
<dbReference type="Proteomes" id="UP000316614">
    <property type="component" value="Chromosome"/>
</dbReference>
<dbReference type="RefSeq" id="WP_141616330.1">
    <property type="nucleotide sequence ID" value="NZ_CP041253.1"/>
</dbReference>
<sequence>MNNLKHHLILWDGTTRDLIREIPDWKYDYSPLGILQKNVFKLDGQLLIHLLLDRSLLYRQVLKTWLERAGGYVYLLEKVRGNTRHLEGRDLETMTFGCFQVPAYMGMVAPESVGFPELASWAPENRTFPFMAEVFRFDSQQLYCLYAREIKSRTMTVVGTTNR</sequence>
<evidence type="ECO:0000313" key="2">
    <source>
        <dbReference type="Proteomes" id="UP000316614"/>
    </source>
</evidence>
<proteinExistence type="predicted"/>
<gene>
    <name evidence="1" type="ORF">FKX85_19600</name>
</gene>
<name>A0A514CMR7_9BACT</name>
<evidence type="ECO:0000313" key="1">
    <source>
        <dbReference type="EMBL" id="QDH81115.1"/>
    </source>
</evidence>